<dbReference type="EMBL" id="UHJL01000002">
    <property type="protein sequence ID" value="SUQ24064.1"/>
    <property type="molecule type" value="Genomic_DNA"/>
</dbReference>
<evidence type="ECO:0000256" key="7">
    <source>
        <dbReference type="ARBA" id="ARBA00022729"/>
    </source>
</evidence>
<evidence type="ECO:0000313" key="19">
    <source>
        <dbReference type="EMBL" id="SUQ24064.1"/>
    </source>
</evidence>
<name>A0A380S568_FIBSU</name>
<evidence type="ECO:0000256" key="8">
    <source>
        <dbReference type="ARBA" id="ARBA00023047"/>
    </source>
</evidence>
<keyword evidence="5" id="KW-0762">Sugar transport</keyword>
<evidence type="ECO:0000313" key="20">
    <source>
        <dbReference type="Proteomes" id="UP000255423"/>
    </source>
</evidence>
<evidence type="ECO:0000256" key="6">
    <source>
        <dbReference type="ARBA" id="ARBA00022692"/>
    </source>
</evidence>
<evidence type="ECO:0000256" key="12">
    <source>
        <dbReference type="ARBA" id="ARBA00023139"/>
    </source>
</evidence>
<evidence type="ECO:0000256" key="1">
    <source>
        <dbReference type="ARBA" id="ARBA00004571"/>
    </source>
</evidence>
<sequence length="408" mass="44679">MNKIGIALCGVAGAILSGCFAAPQMRMDIPTDSTTYNGITFKLHSIEKGDMGEPVEVAPNPSEGNLTDLMVDSLPDLEYRIGPLDMVQVVVWEHPELTSPMGQYQPAGQKVTTDGKLFYPYAGELQVAGLTAQELRKEITKRLSDKILNDPQVDVRVTGYHSRKAFVSGAVNRPGYVHFDENPMTIPDVIAYVGGFDEKADPSFVQLRRGDKVYNIDYVRAFKENIPIDRILVKPGDQLFVPLKEEMERDRKVYVLGEVNRTGIVRMDNYISLAEALAAAGGVNAMNAAPSDIYVIRNTSKEKIDIYQLDAKNAMALAMADRFELNPRDIVYVDASGIATWNRLLSLITPTMSAIYLGTNIVQNVQEINNTGWKTPSQKRASSTSSTTSTSTNTANSAANNATNATGN</sequence>
<evidence type="ECO:0000256" key="14">
    <source>
        <dbReference type="ARBA" id="ARBA00023288"/>
    </source>
</evidence>
<keyword evidence="8" id="KW-0625">Polysaccharide transport</keyword>
<dbReference type="RefSeq" id="WP_088661083.1">
    <property type="nucleotide sequence ID" value="NZ_UHJL01000002.1"/>
</dbReference>
<keyword evidence="11" id="KW-0472">Membrane</keyword>
<dbReference type="PANTHER" id="PTHR33619:SF3">
    <property type="entry name" value="POLYSACCHARIDE EXPORT PROTEIN GFCE-RELATED"/>
    <property type="match status" value="1"/>
</dbReference>
<feature type="chain" id="PRO_5016690648" evidence="16">
    <location>
        <begin position="22"/>
        <end position="408"/>
    </location>
</feature>
<dbReference type="Pfam" id="PF02563">
    <property type="entry name" value="Poly_export"/>
    <property type="match status" value="1"/>
</dbReference>
<keyword evidence="14" id="KW-0449">Lipoprotein</keyword>
<evidence type="ECO:0000256" key="13">
    <source>
        <dbReference type="ARBA" id="ARBA00023237"/>
    </source>
</evidence>
<keyword evidence="9" id="KW-0406">Ion transport</keyword>
<dbReference type="Proteomes" id="UP000255423">
    <property type="component" value="Unassembled WGS sequence"/>
</dbReference>
<proteinExistence type="inferred from homology"/>
<dbReference type="GO" id="GO:0046930">
    <property type="term" value="C:pore complex"/>
    <property type="evidence" value="ECO:0007669"/>
    <property type="project" value="UniProtKB-KW"/>
</dbReference>
<dbReference type="AlphaFoldDB" id="A0A380S568"/>
<comment type="similarity">
    <text evidence="2">Belongs to the BexD/CtrA/VexA family.</text>
</comment>
<feature type="signal peptide" evidence="16">
    <location>
        <begin position="1"/>
        <end position="21"/>
    </location>
</feature>
<feature type="region of interest" description="Disordered" evidence="15">
    <location>
        <begin position="372"/>
        <end position="408"/>
    </location>
</feature>
<comment type="subcellular location">
    <subcellularLocation>
        <location evidence="1">Cell outer membrane</location>
        <topology evidence="1">Multi-pass membrane protein</topology>
    </subcellularLocation>
</comment>
<evidence type="ECO:0000256" key="2">
    <source>
        <dbReference type="ARBA" id="ARBA00009450"/>
    </source>
</evidence>
<keyword evidence="6" id="KW-0812">Transmembrane</keyword>
<evidence type="ECO:0000256" key="9">
    <source>
        <dbReference type="ARBA" id="ARBA00023065"/>
    </source>
</evidence>
<dbReference type="GO" id="GO:0015159">
    <property type="term" value="F:polysaccharide transmembrane transporter activity"/>
    <property type="evidence" value="ECO:0007669"/>
    <property type="project" value="InterPro"/>
</dbReference>
<dbReference type="Gene3D" id="3.10.560.10">
    <property type="entry name" value="Outer membrane lipoprotein wza domain like"/>
    <property type="match status" value="2"/>
</dbReference>
<evidence type="ECO:0000256" key="10">
    <source>
        <dbReference type="ARBA" id="ARBA00023114"/>
    </source>
</evidence>
<reference evidence="19 20" key="1">
    <citation type="submission" date="2017-08" db="EMBL/GenBank/DDBJ databases">
        <authorList>
            <person name="de Groot N.N."/>
        </authorList>
    </citation>
    <scope>NUCLEOTIDE SEQUENCE [LARGE SCALE GENOMIC DNA]</scope>
    <source>
        <strain evidence="19 20">HM2</strain>
    </source>
</reference>
<evidence type="ECO:0000256" key="15">
    <source>
        <dbReference type="SAM" id="MobiDB-lite"/>
    </source>
</evidence>
<keyword evidence="3" id="KW-0813">Transport</keyword>
<dbReference type="Gene3D" id="3.30.1950.10">
    <property type="entry name" value="wza like domain"/>
    <property type="match status" value="1"/>
</dbReference>
<accession>A0A380S568</accession>
<dbReference type="InterPro" id="IPR054765">
    <property type="entry name" value="SLBB_dom"/>
</dbReference>
<protein>
    <submittedName>
        <fullName evidence="19">Polysaccharide export outer membrane protein</fullName>
    </submittedName>
</protein>
<evidence type="ECO:0000256" key="11">
    <source>
        <dbReference type="ARBA" id="ARBA00023136"/>
    </source>
</evidence>
<dbReference type="Pfam" id="PF22461">
    <property type="entry name" value="SLBB_2"/>
    <property type="match status" value="2"/>
</dbReference>
<dbReference type="InterPro" id="IPR003715">
    <property type="entry name" value="Poly_export_N"/>
</dbReference>
<evidence type="ECO:0000256" key="3">
    <source>
        <dbReference type="ARBA" id="ARBA00022448"/>
    </source>
</evidence>
<dbReference type="GO" id="GO:0015288">
    <property type="term" value="F:porin activity"/>
    <property type="evidence" value="ECO:0007669"/>
    <property type="project" value="UniProtKB-KW"/>
</dbReference>
<feature type="domain" description="SLBB" evidence="18">
    <location>
        <begin position="251"/>
        <end position="333"/>
    </location>
</feature>
<evidence type="ECO:0000256" key="5">
    <source>
        <dbReference type="ARBA" id="ARBA00022597"/>
    </source>
</evidence>
<keyword evidence="13" id="KW-0998">Cell outer membrane</keyword>
<dbReference type="PANTHER" id="PTHR33619">
    <property type="entry name" value="POLYSACCHARIDE EXPORT PROTEIN GFCE-RELATED"/>
    <property type="match status" value="1"/>
</dbReference>
<dbReference type="GO" id="GO:0006811">
    <property type="term" value="P:monoatomic ion transport"/>
    <property type="evidence" value="ECO:0007669"/>
    <property type="project" value="UniProtKB-KW"/>
</dbReference>
<organism evidence="19 20">
    <name type="scientific">Fibrobacter succinogenes</name>
    <name type="common">Bacteroides succinogenes</name>
    <dbReference type="NCBI Taxonomy" id="833"/>
    <lineage>
        <taxon>Bacteria</taxon>
        <taxon>Pseudomonadati</taxon>
        <taxon>Fibrobacterota</taxon>
        <taxon>Fibrobacteria</taxon>
        <taxon>Fibrobacterales</taxon>
        <taxon>Fibrobacteraceae</taxon>
        <taxon>Fibrobacter</taxon>
    </lineage>
</organism>
<evidence type="ECO:0000256" key="4">
    <source>
        <dbReference type="ARBA" id="ARBA00022452"/>
    </source>
</evidence>
<keyword evidence="12" id="KW-0564">Palmitate</keyword>
<dbReference type="InterPro" id="IPR049712">
    <property type="entry name" value="Poly_export"/>
</dbReference>
<dbReference type="PROSITE" id="PS51257">
    <property type="entry name" value="PROKAR_LIPOPROTEIN"/>
    <property type="match status" value="1"/>
</dbReference>
<evidence type="ECO:0000259" key="17">
    <source>
        <dbReference type="Pfam" id="PF02563"/>
    </source>
</evidence>
<feature type="domain" description="Polysaccharide export protein N-terminal" evidence="17">
    <location>
        <begin position="78"/>
        <end position="158"/>
    </location>
</feature>
<feature type="domain" description="SLBB" evidence="18">
    <location>
        <begin position="164"/>
        <end position="241"/>
    </location>
</feature>
<evidence type="ECO:0000259" key="18">
    <source>
        <dbReference type="Pfam" id="PF22461"/>
    </source>
</evidence>
<feature type="compositionally biased region" description="Low complexity" evidence="15">
    <location>
        <begin position="381"/>
        <end position="408"/>
    </location>
</feature>
<keyword evidence="10" id="KW-0626">Porin</keyword>
<keyword evidence="4" id="KW-1134">Transmembrane beta strand</keyword>
<keyword evidence="7 16" id="KW-0732">Signal</keyword>
<dbReference type="GO" id="GO:0009279">
    <property type="term" value="C:cell outer membrane"/>
    <property type="evidence" value="ECO:0007669"/>
    <property type="project" value="UniProtKB-SubCell"/>
</dbReference>
<evidence type="ECO:0000256" key="16">
    <source>
        <dbReference type="SAM" id="SignalP"/>
    </source>
</evidence>
<gene>
    <name evidence="19" type="ORF">SAMN05661053_1455</name>
</gene>